<keyword evidence="3" id="KW-0732">Signal</keyword>
<feature type="region of interest" description="Disordered" evidence="1">
    <location>
        <begin position="505"/>
        <end position="558"/>
    </location>
</feature>
<evidence type="ECO:0000313" key="4">
    <source>
        <dbReference type="EMBL" id="CAD9260615.1"/>
    </source>
</evidence>
<name>A0A7S1U8P2_9STRA</name>
<protein>
    <recommendedName>
        <fullName evidence="5">H(+)-exporting diphosphatase</fullName>
    </recommendedName>
</protein>
<organism evidence="4">
    <name type="scientific">Phaeomonas parva</name>
    <dbReference type="NCBI Taxonomy" id="124430"/>
    <lineage>
        <taxon>Eukaryota</taxon>
        <taxon>Sar</taxon>
        <taxon>Stramenopiles</taxon>
        <taxon>Ochrophyta</taxon>
        <taxon>Pinguiophyceae</taxon>
        <taxon>Pinguiochrysidales</taxon>
        <taxon>Pinguiochrysidaceae</taxon>
        <taxon>Phaeomonas</taxon>
    </lineage>
</organism>
<feature type="signal peptide" evidence="3">
    <location>
        <begin position="1"/>
        <end position="21"/>
    </location>
</feature>
<gene>
    <name evidence="4" type="ORF">PPAR1163_LOCUS18994</name>
</gene>
<evidence type="ECO:0000256" key="2">
    <source>
        <dbReference type="SAM" id="Phobius"/>
    </source>
</evidence>
<evidence type="ECO:0000256" key="1">
    <source>
        <dbReference type="SAM" id="MobiDB-lite"/>
    </source>
</evidence>
<proteinExistence type="predicted"/>
<evidence type="ECO:0000256" key="3">
    <source>
        <dbReference type="SAM" id="SignalP"/>
    </source>
</evidence>
<feature type="chain" id="PRO_5030587872" description="H(+)-exporting diphosphatase" evidence="3">
    <location>
        <begin position="22"/>
        <end position="558"/>
    </location>
</feature>
<feature type="transmembrane region" description="Helical" evidence="2">
    <location>
        <begin position="308"/>
        <end position="329"/>
    </location>
</feature>
<keyword evidence="2" id="KW-0472">Membrane</keyword>
<keyword evidence="2" id="KW-0812">Transmembrane</keyword>
<feature type="transmembrane region" description="Helical" evidence="2">
    <location>
        <begin position="201"/>
        <end position="224"/>
    </location>
</feature>
<feature type="compositionally biased region" description="Basic and acidic residues" evidence="1">
    <location>
        <begin position="516"/>
        <end position="540"/>
    </location>
</feature>
<evidence type="ECO:0008006" key="5">
    <source>
        <dbReference type="Google" id="ProtNLM"/>
    </source>
</evidence>
<reference evidence="4" key="1">
    <citation type="submission" date="2021-01" db="EMBL/GenBank/DDBJ databases">
        <authorList>
            <person name="Corre E."/>
            <person name="Pelletier E."/>
            <person name="Niang G."/>
            <person name="Scheremetjew M."/>
            <person name="Finn R."/>
            <person name="Kale V."/>
            <person name="Holt S."/>
            <person name="Cochrane G."/>
            <person name="Meng A."/>
            <person name="Brown T."/>
            <person name="Cohen L."/>
        </authorList>
    </citation>
    <scope>NUCLEOTIDE SEQUENCE</scope>
    <source>
        <strain evidence="4">CCMP2877</strain>
    </source>
</reference>
<dbReference type="EMBL" id="HBGJ01030066">
    <property type="protein sequence ID" value="CAD9260615.1"/>
    <property type="molecule type" value="Transcribed_RNA"/>
</dbReference>
<sequence>MGRRGGMQIALLALLVAGAKGLRSPMRTQGWRSMAVAQGVTRLAASTTYSSEKFGRLDELPPVSNMEQRITDFLSIPTLRENLTKKQTALDEPGVSMVIRRLEKDLDFLDQRMGRTSQLNGKELSVLLFAATAAFVSPLLFTAHVTEVILPALAATVGAIGVSAEYNGKVAVSEGKEVAAVTLQAAAEAEQLLARSERVKAVMPLTVGITAACAAFSLLAPSAIEEFALKLGNPLGLFWTDLLILIWPFIGLLAAAVGGVASEECSNLATTASGVGDRRLATRNTISRTWLSGVEMVKGRTGTMRRKWVSFALGVLPGPMLGVLVPASLGAKAVIVSATAAAQAAYYLTRAEYDLSIAVDKIAEKTRCAALADVYANQSMRAGAILPFTSALGGLCIAGCAAVVEFQPVVGIIFPALGALFAAAASVSKAQCEVDTAAACAAATDFSDSNREPDEYRGNPRKNIFRNMRLSLQATYSRGVTIATNLRRIFFARFGKWFGDRDDTTAAAPAPAAPEKSSDRAALESSYKKSPEQPKQKKLETPVQATGDDFETYYGVPS</sequence>
<feature type="transmembrane region" description="Helical" evidence="2">
    <location>
        <begin position="384"/>
        <end position="404"/>
    </location>
</feature>
<accession>A0A7S1U8P2</accession>
<keyword evidence="2" id="KW-1133">Transmembrane helix</keyword>
<dbReference type="AlphaFoldDB" id="A0A7S1U8P2"/>
<feature type="transmembrane region" description="Helical" evidence="2">
    <location>
        <begin position="409"/>
        <end position="427"/>
    </location>
</feature>
<feature type="transmembrane region" description="Helical" evidence="2">
    <location>
        <begin position="236"/>
        <end position="261"/>
    </location>
</feature>